<evidence type="ECO:0000259" key="18">
    <source>
        <dbReference type="Pfam" id="PF07715"/>
    </source>
</evidence>
<evidence type="ECO:0000256" key="11">
    <source>
        <dbReference type="ARBA" id="ARBA00023136"/>
    </source>
</evidence>
<keyword evidence="3 14" id="KW-0813">Transport</keyword>
<dbReference type="PROSITE" id="PS52016">
    <property type="entry name" value="TONB_DEPENDENT_REC_3"/>
    <property type="match status" value="1"/>
</dbReference>
<feature type="domain" description="TonB-dependent receptor plug" evidence="18">
    <location>
        <begin position="128"/>
        <end position="229"/>
    </location>
</feature>
<dbReference type="Gene3D" id="2.40.170.20">
    <property type="entry name" value="TonB-dependent receptor, beta-barrel domain"/>
    <property type="match status" value="1"/>
</dbReference>
<evidence type="ECO:0000256" key="16">
    <source>
        <dbReference type="SAM" id="MobiDB-lite"/>
    </source>
</evidence>
<evidence type="ECO:0000256" key="6">
    <source>
        <dbReference type="ARBA" id="ARBA00022692"/>
    </source>
</evidence>
<dbReference type="InterPro" id="IPR012910">
    <property type="entry name" value="Plug_dom"/>
</dbReference>
<evidence type="ECO:0000256" key="8">
    <source>
        <dbReference type="ARBA" id="ARBA00023004"/>
    </source>
</evidence>
<evidence type="ECO:0000313" key="19">
    <source>
        <dbReference type="EMBL" id="QUS41165.1"/>
    </source>
</evidence>
<dbReference type="InterPro" id="IPR010105">
    <property type="entry name" value="TonB_sidphr_rcpt"/>
</dbReference>
<evidence type="ECO:0000256" key="12">
    <source>
        <dbReference type="ARBA" id="ARBA00023170"/>
    </source>
</evidence>
<dbReference type="InterPro" id="IPR037066">
    <property type="entry name" value="Plug_dom_sf"/>
</dbReference>
<feature type="compositionally biased region" description="Low complexity" evidence="16">
    <location>
        <begin position="76"/>
        <end position="86"/>
    </location>
</feature>
<keyword evidence="13 14" id="KW-0998">Cell outer membrane</keyword>
<dbReference type="InterPro" id="IPR000531">
    <property type="entry name" value="Beta-barrel_TonB"/>
</dbReference>
<dbReference type="EMBL" id="CP036498">
    <property type="protein sequence ID" value="QUS41165.1"/>
    <property type="molecule type" value="Genomic_DNA"/>
</dbReference>
<evidence type="ECO:0000256" key="2">
    <source>
        <dbReference type="ARBA" id="ARBA00009810"/>
    </source>
</evidence>
<keyword evidence="7" id="KW-0732">Signal</keyword>
<dbReference type="Pfam" id="PF07715">
    <property type="entry name" value="Plug"/>
    <property type="match status" value="1"/>
</dbReference>
<dbReference type="Pfam" id="PF00593">
    <property type="entry name" value="TonB_dep_Rec_b-barrel"/>
    <property type="match status" value="1"/>
</dbReference>
<keyword evidence="9" id="KW-0406">Ion transport</keyword>
<organism evidence="19 20">
    <name type="scientific">Tardiphaga alba</name>
    <dbReference type="NCBI Taxonomy" id="340268"/>
    <lineage>
        <taxon>Bacteria</taxon>
        <taxon>Pseudomonadati</taxon>
        <taxon>Pseudomonadota</taxon>
        <taxon>Alphaproteobacteria</taxon>
        <taxon>Hyphomicrobiales</taxon>
        <taxon>Nitrobacteraceae</taxon>
        <taxon>Tardiphaga</taxon>
    </lineage>
</organism>
<protein>
    <submittedName>
        <fullName evidence="19">TonB-dependent siderophore receptor</fullName>
    </submittedName>
</protein>
<proteinExistence type="inferred from homology"/>
<dbReference type="Proteomes" id="UP000682843">
    <property type="component" value="Chromosome"/>
</dbReference>
<evidence type="ECO:0000256" key="1">
    <source>
        <dbReference type="ARBA" id="ARBA00004571"/>
    </source>
</evidence>
<comment type="subcellular location">
    <subcellularLocation>
        <location evidence="1 14">Cell outer membrane</location>
        <topology evidence="1 14">Multi-pass membrane protein</topology>
    </subcellularLocation>
</comment>
<dbReference type="NCBIfam" id="TIGR01783">
    <property type="entry name" value="TonB-siderophor"/>
    <property type="match status" value="1"/>
</dbReference>
<evidence type="ECO:0000256" key="15">
    <source>
        <dbReference type="RuleBase" id="RU003357"/>
    </source>
</evidence>
<reference evidence="19 20" key="1">
    <citation type="submission" date="2019-02" db="EMBL/GenBank/DDBJ databases">
        <title>Emended description of the genus Rhodopseudomonas and description of Rhodopseudomonas albus sp. nov., a non-phototrophic, heavy-metal-tolerant bacterium isolated from garden soil.</title>
        <authorList>
            <person name="Bao Z."/>
            <person name="Cao W.W."/>
            <person name="Sato Y."/>
            <person name="Nishizawa T."/>
            <person name="Zhao J."/>
            <person name="Guo Y."/>
            <person name="Ohta H."/>
        </authorList>
    </citation>
    <scope>NUCLEOTIDE SEQUENCE [LARGE SCALE GENOMIC DNA]</scope>
    <source>
        <strain evidence="19 20">SK50-23</strain>
    </source>
</reference>
<evidence type="ECO:0000256" key="13">
    <source>
        <dbReference type="ARBA" id="ARBA00023237"/>
    </source>
</evidence>
<evidence type="ECO:0000313" key="20">
    <source>
        <dbReference type="Proteomes" id="UP000682843"/>
    </source>
</evidence>
<keyword evidence="5" id="KW-0410">Iron transport</keyword>
<dbReference type="Gene3D" id="2.170.130.10">
    <property type="entry name" value="TonB-dependent receptor, plug domain"/>
    <property type="match status" value="1"/>
</dbReference>
<keyword evidence="20" id="KW-1185">Reference proteome</keyword>
<dbReference type="SUPFAM" id="SSF56935">
    <property type="entry name" value="Porins"/>
    <property type="match status" value="1"/>
</dbReference>
<dbReference type="InterPro" id="IPR039426">
    <property type="entry name" value="TonB-dep_rcpt-like"/>
</dbReference>
<evidence type="ECO:0000256" key="14">
    <source>
        <dbReference type="PROSITE-ProRule" id="PRU01360"/>
    </source>
</evidence>
<keyword evidence="11 14" id="KW-0472">Membrane</keyword>
<evidence type="ECO:0000256" key="10">
    <source>
        <dbReference type="ARBA" id="ARBA00023077"/>
    </source>
</evidence>
<keyword evidence="4 14" id="KW-1134">Transmembrane beta strand</keyword>
<dbReference type="CDD" id="cd01347">
    <property type="entry name" value="ligand_gated_channel"/>
    <property type="match status" value="1"/>
</dbReference>
<accession>A0ABX8AH68</accession>
<keyword evidence="8" id="KW-0408">Iron</keyword>
<feature type="region of interest" description="Disordered" evidence="16">
    <location>
        <begin position="51"/>
        <end position="86"/>
    </location>
</feature>
<sequence>MLEFQHIRRVVADVDHWGSILNIFHLSRLALLSSAGALSLLSVETAFAQSSTAQPGAQNLPPVVVSQPGQRRRATAQRAPRAARTVVAPRPVAQPPRSNVFVESPRGPIQGYVANRSSTGTKTNTAINETPQAISVIGAEQIRDQNPTKLDEVLRYAPGVAAGTFGADFRNDWFLIRGFKSDDNSVFLDGMQLFYTSYASWKLQPFNMERVEILRGPSAILYGGSSPGGLVNVVSKMPRAEPIRYIETGVDSHGNGYFGFDINTPIKLAPGNGELYTRFVGQLQNGGTQTDFTPNNNYFIAPSVTWKPDVDTTLTILASASYNETRPENFLPYVGSVTNAPYGRIPTNFYGGDPSTDKFKREQEMLGYQFERHLSDNVTFRQNARFAHVDVNYTGLTLGSLVAPYSTYANIATGELNRYGFATRGIADQANMDSQVEVRFNTGVLKHTALFGLDLKHYKISDQAGLAGPFNTPSPYPTINVLNPNYSVGLTPIRSSPVYANYRDGNQTQNQLGVYVQDQIKLDRLTLVLSGRNDWVRNHRFDEAFGPSSLTSEDSKFSGRAGLIYNFDSGVAPYVSYATSYNPIIGFNNGKLFVPETGVQTEVGVKYQPVGFNGHFGVALFDLKRQNVPTVDPLFPLLSIQSGEVTSRGIELEAVANLAPGFKVVGSFTSYNLFLSKDLDASLIGKVPTNTPRQLASGWADYTFQSGILRGFGFGGGVRYVGSSFADPANTLAVPSRVLGDLAVHYDYENWRFAVNAANVTDEIYVASCASQFSCFYGDRRRVTGSIGYKW</sequence>
<gene>
    <name evidence="19" type="ORF">RPMA_21700</name>
</gene>
<evidence type="ECO:0000259" key="17">
    <source>
        <dbReference type="Pfam" id="PF00593"/>
    </source>
</evidence>
<dbReference type="PANTHER" id="PTHR32552">
    <property type="entry name" value="FERRICHROME IRON RECEPTOR-RELATED"/>
    <property type="match status" value="1"/>
</dbReference>
<evidence type="ECO:0000256" key="7">
    <source>
        <dbReference type="ARBA" id="ARBA00022729"/>
    </source>
</evidence>
<dbReference type="InterPro" id="IPR036942">
    <property type="entry name" value="Beta-barrel_TonB_sf"/>
</dbReference>
<dbReference type="RefSeq" id="WP_211909770.1">
    <property type="nucleotide sequence ID" value="NZ_CP036498.1"/>
</dbReference>
<evidence type="ECO:0000256" key="5">
    <source>
        <dbReference type="ARBA" id="ARBA00022496"/>
    </source>
</evidence>
<keyword evidence="12 19" id="KW-0675">Receptor</keyword>
<comment type="similarity">
    <text evidence="2 14 15">Belongs to the TonB-dependent receptor family.</text>
</comment>
<evidence type="ECO:0000256" key="3">
    <source>
        <dbReference type="ARBA" id="ARBA00022448"/>
    </source>
</evidence>
<name>A0ABX8AH68_9BRAD</name>
<evidence type="ECO:0000256" key="9">
    <source>
        <dbReference type="ARBA" id="ARBA00023065"/>
    </source>
</evidence>
<dbReference type="PANTHER" id="PTHR32552:SF68">
    <property type="entry name" value="FERRICHROME OUTER MEMBRANE TRANSPORTER_PHAGE RECEPTOR"/>
    <property type="match status" value="1"/>
</dbReference>
<evidence type="ECO:0000256" key="4">
    <source>
        <dbReference type="ARBA" id="ARBA00022452"/>
    </source>
</evidence>
<keyword evidence="10 15" id="KW-0798">TonB box</keyword>
<feature type="domain" description="TonB-dependent receptor-like beta-barrel" evidence="17">
    <location>
        <begin position="319"/>
        <end position="760"/>
    </location>
</feature>
<keyword evidence="6 14" id="KW-0812">Transmembrane</keyword>